<sequence length="349" mass="38228">MIIKKLFFYLIAFSTGFFLTYLGVPAGWLVGALVVGVIYSLFIERLTFSSAYFKFILGFIGVNIGLLMSEDLLLILSKYFLPLTMSIILILLGSLIFSKILSHYTFIDKNTAIFCCMPGGASVMMALSEEYGADQRIVSAFHTTRIILFVLLIPFLAGLFVDGSKLIAESNIFEGLNFEYLFLVKLCALIGIVLLSLVLAKLLPIPAAPFILSMILGFLFNQFIWEINSMPSFVLSFGQVLLGGVIGLRFNKSVLYKLKDIGLVSLLIMCLYVCLGLTTSVLIYMTTSLDFVTSMLSTVPAGAAEMASTAALLSLPSSIVASFQLIRLLILCIAIPLFAPLIFKHKGEA</sequence>
<dbReference type="Pfam" id="PF05145">
    <property type="entry name" value="AbrB"/>
    <property type="match status" value="1"/>
</dbReference>
<dbReference type="InterPro" id="IPR007820">
    <property type="entry name" value="AbrB_fam"/>
</dbReference>
<reference evidence="2 3" key="1">
    <citation type="submission" date="2016-10" db="EMBL/GenBank/DDBJ databases">
        <authorList>
            <person name="de Groot N.N."/>
        </authorList>
    </citation>
    <scope>NUCLEOTIDE SEQUENCE [LARGE SCALE GENOMIC DNA]</scope>
    <source>
        <strain evidence="2 3">CGMCC 1.3442</strain>
    </source>
</reference>
<dbReference type="GO" id="GO:0016020">
    <property type="term" value="C:membrane"/>
    <property type="evidence" value="ECO:0007669"/>
    <property type="project" value="InterPro"/>
</dbReference>
<evidence type="ECO:0008006" key="4">
    <source>
        <dbReference type="Google" id="ProtNLM"/>
    </source>
</evidence>
<protein>
    <recommendedName>
        <fullName evidence="4">Membrane protein AbrB duplication</fullName>
    </recommendedName>
</protein>
<feature type="transmembrane region" description="Helical" evidence="1">
    <location>
        <begin position="146"/>
        <end position="168"/>
    </location>
</feature>
<feature type="transmembrane region" description="Helical" evidence="1">
    <location>
        <begin position="180"/>
        <end position="200"/>
    </location>
</feature>
<dbReference type="PANTHER" id="PTHR38457:SF1">
    <property type="entry name" value="REGULATOR ABRB-RELATED"/>
    <property type="match status" value="1"/>
</dbReference>
<feature type="transmembrane region" description="Helical" evidence="1">
    <location>
        <begin position="207"/>
        <end position="225"/>
    </location>
</feature>
<dbReference type="PIRSF" id="PIRSF038991">
    <property type="entry name" value="Protein_AbrB"/>
    <property type="match status" value="1"/>
</dbReference>
<feature type="transmembrane region" description="Helical" evidence="1">
    <location>
        <begin position="262"/>
        <end position="285"/>
    </location>
</feature>
<gene>
    <name evidence="2" type="ORF">SAMN05216498_2434</name>
</gene>
<keyword evidence="1" id="KW-0812">Transmembrane</keyword>
<dbReference type="STRING" id="237069.SAMN05216498_2434"/>
<dbReference type="RefSeq" id="WP_093856851.1">
    <property type="nucleotide sequence ID" value="NZ_BJVZ01000028.1"/>
</dbReference>
<feature type="transmembrane region" description="Helical" evidence="1">
    <location>
        <begin position="51"/>
        <end position="68"/>
    </location>
</feature>
<feature type="transmembrane region" description="Helical" evidence="1">
    <location>
        <begin position="80"/>
        <end position="101"/>
    </location>
</feature>
<dbReference type="InterPro" id="IPR017516">
    <property type="entry name" value="AbrB_dup"/>
</dbReference>
<name>A0A1H0BY80_9BACI</name>
<dbReference type="AlphaFoldDB" id="A0A1H0BY80"/>
<feature type="transmembrane region" description="Helical" evidence="1">
    <location>
        <begin position="231"/>
        <end position="250"/>
    </location>
</feature>
<evidence type="ECO:0000256" key="1">
    <source>
        <dbReference type="SAM" id="Phobius"/>
    </source>
</evidence>
<accession>A0A1H0BY80</accession>
<dbReference type="OrthoDB" id="5460360at2"/>
<dbReference type="EMBL" id="FNIG01000005">
    <property type="protein sequence ID" value="SDN50552.1"/>
    <property type="molecule type" value="Genomic_DNA"/>
</dbReference>
<dbReference type="NCBIfam" id="TIGR03082">
    <property type="entry name" value="Gneg_AbrB_dup"/>
    <property type="match status" value="2"/>
</dbReference>
<evidence type="ECO:0000313" key="3">
    <source>
        <dbReference type="Proteomes" id="UP000199334"/>
    </source>
</evidence>
<feature type="transmembrane region" description="Helical" evidence="1">
    <location>
        <begin position="325"/>
        <end position="343"/>
    </location>
</feature>
<dbReference type="GO" id="GO:0010468">
    <property type="term" value="P:regulation of gene expression"/>
    <property type="evidence" value="ECO:0007669"/>
    <property type="project" value="InterPro"/>
</dbReference>
<proteinExistence type="predicted"/>
<keyword evidence="3" id="KW-1185">Reference proteome</keyword>
<evidence type="ECO:0000313" key="2">
    <source>
        <dbReference type="EMBL" id="SDN50552.1"/>
    </source>
</evidence>
<feature type="transmembrane region" description="Helical" evidence="1">
    <location>
        <begin position="6"/>
        <end position="39"/>
    </location>
</feature>
<organism evidence="2 3">
    <name type="scientific">Tenuibacillus multivorans</name>
    <dbReference type="NCBI Taxonomy" id="237069"/>
    <lineage>
        <taxon>Bacteria</taxon>
        <taxon>Bacillati</taxon>
        <taxon>Bacillota</taxon>
        <taxon>Bacilli</taxon>
        <taxon>Bacillales</taxon>
        <taxon>Bacillaceae</taxon>
        <taxon>Tenuibacillus</taxon>
    </lineage>
</organism>
<dbReference type="Proteomes" id="UP000199334">
    <property type="component" value="Unassembled WGS sequence"/>
</dbReference>
<dbReference type="PANTHER" id="PTHR38457">
    <property type="entry name" value="REGULATOR ABRB-RELATED"/>
    <property type="match status" value="1"/>
</dbReference>
<keyword evidence="1" id="KW-1133">Transmembrane helix</keyword>
<keyword evidence="1" id="KW-0472">Membrane</keyword>